<proteinExistence type="predicted"/>
<name>A0A7G9GSX0_9FIRM</name>
<evidence type="ECO:0000256" key="1">
    <source>
        <dbReference type="ARBA" id="ARBA00023015"/>
    </source>
</evidence>
<dbReference type="InterPro" id="IPR010982">
    <property type="entry name" value="Lambda_DNA-bd_dom_sf"/>
</dbReference>
<evidence type="ECO:0000313" key="6">
    <source>
        <dbReference type="Proteomes" id="UP000515856"/>
    </source>
</evidence>
<dbReference type="PANTHER" id="PTHR30146:SF109">
    <property type="entry name" value="HTH-TYPE TRANSCRIPTIONAL REGULATOR GALS"/>
    <property type="match status" value="1"/>
</dbReference>
<keyword evidence="1" id="KW-0805">Transcription regulation</keyword>
<reference evidence="5 6" key="1">
    <citation type="submission" date="2020-08" db="EMBL/GenBank/DDBJ databases">
        <authorList>
            <person name="Liu C."/>
            <person name="Sun Q."/>
        </authorList>
    </citation>
    <scope>NUCLEOTIDE SEQUENCE [LARGE SCALE GENOMIC DNA]</scope>
    <source>
        <strain evidence="5 6">NSJ-61</strain>
    </source>
</reference>
<keyword evidence="3" id="KW-0804">Transcription</keyword>
<dbReference type="CDD" id="cd01392">
    <property type="entry name" value="HTH_LacI"/>
    <property type="match status" value="1"/>
</dbReference>
<dbReference type="KEGG" id="ehn:H9Q80_08175"/>
<dbReference type="CDD" id="cd06267">
    <property type="entry name" value="PBP1_LacI_sugar_binding-like"/>
    <property type="match status" value="1"/>
</dbReference>
<dbReference type="Proteomes" id="UP000515856">
    <property type="component" value="Chromosome"/>
</dbReference>
<dbReference type="InterPro" id="IPR028082">
    <property type="entry name" value="Peripla_BP_I"/>
</dbReference>
<dbReference type="GO" id="GO:0000976">
    <property type="term" value="F:transcription cis-regulatory region binding"/>
    <property type="evidence" value="ECO:0007669"/>
    <property type="project" value="TreeGrafter"/>
</dbReference>
<dbReference type="RefSeq" id="WP_117451478.1">
    <property type="nucleotide sequence ID" value="NZ_CP060636.1"/>
</dbReference>
<organism evidence="5 6">
    <name type="scientific">[Eubacterium] hominis</name>
    <dbReference type="NCBI Taxonomy" id="2764325"/>
    <lineage>
        <taxon>Bacteria</taxon>
        <taxon>Bacillati</taxon>
        <taxon>Bacillota</taxon>
        <taxon>Erysipelotrichia</taxon>
        <taxon>Erysipelotrichales</taxon>
        <taxon>Erysipelotrichaceae</taxon>
        <taxon>Amedibacillus</taxon>
    </lineage>
</organism>
<keyword evidence="2 5" id="KW-0238">DNA-binding</keyword>
<dbReference type="Pfam" id="PF00532">
    <property type="entry name" value="Peripla_BP_1"/>
    <property type="match status" value="1"/>
</dbReference>
<dbReference type="Gene3D" id="3.40.50.2300">
    <property type="match status" value="2"/>
</dbReference>
<dbReference type="InterPro" id="IPR000843">
    <property type="entry name" value="HTH_LacI"/>
</dbReference>
<dbReference type="Pfam" id="PF00356">
    <property type="entry name" value="LacI"/>
    <property type="match status" value="1"/>
</dbReference>
<protein>
    <submittedName>
        <fullName evidence="5">LacI family DNA-binding transcriptional regulator</fullName>
    </submittedName>
</protein>
<gene>
    <name evidence="5" type="ORF">H9Q80_08175</name>
</gene>
<dbReference type="GO" id="GO:0003700">
    <property type="term" value="F:DNA-binding transcription factor activity"/>
    <property type="evidence" value="ECO:0007669"/>
    <property type="project" value="TreeGrafter"/>
</dbReference>
<dbReference type="PANTHER" id="PTHR30146">
    <property type="entry name" value="LACI-RELATED TRANSCRIPTIONAL REPRESSOR"/>
    <property type="match status" value="1"/>
</dbReference>
<evidence type="ECO:0000313" key="5">
    <source>
        <dbReference type="EMBL" id="QNM13902.1"/>
    </source>
</evidence>
<feature type="domain" description="HTH lacI-type" evidence="4">
    <location>
        <begin position="2"/>
        <end position="56"/>
    </location>
</feature>
<dbReference type="AlphaFoldDB" id="A0A7G9GSX0"/>
<evidence type="ECO:0000259" key="4">
    <source>
        <dbReference type="PROSITE" id="PS50932"/>
    </source>
</evidence>
<sequence>MATIKDIARELNLGVSTVSMALNDNSRISQQTKQMVLDKARELGYVKNGIAVDLQKKCTNIILFVVTDASRSFFSKTLHAIQERVASYGYDLLIATTQSSSRTAKRFISEHRADGVIIYTNQIEDEFIQAYAREDFPMYIMGHHVEGDYIFSDDIQRYASDYSAAVEYLIAKGHKRIAFVKGSMKTLGTPRRLSGYKNTLLKFGIPYREELVFDAGSNTFAGGYDATMNIIDQIENIDAIYYSNDDIALGGMRALQHRNIQVPDDISIIGSNNLPESSLVSPALTTVDLQVEKGAYFAVDCLMHALNKEYDEIQKAKDHRKNDIEHVVERETVKEK</sequence>
<evidence type="ECO:0000256" key="3">
    <source>
        <dbReference type="ARBA" id="ARBA00023163"/>
    </source>
</evidence>
<dbReference type="EMBL" id="CP060636">
    <property type="protein sequence ID" value="QNM13902.1"/>
    <property type="molecule type" value="Genomic_DNA"/>
</dbReference>
<keyword evidence="6" id="KW-1185">Reference proteome</keyword>
<dbReference type="SUPFAM" id="SSF47413">
    <property type="entry name" value="lambda repressor-like DNA-binding domains"/>
    <property type="match status" value="1"/>
</dbReference>
<dbReference type="SMART" id="SM00354">
    <property type="entry name" value="HTH_LACI"/>
    <property type="match status" value="1"/>
</dbReference>
<accession>A0A7G9GSX0</accession>
<dbReference type="InterPro" id="IPR001761">
    <property type="entry name" value="Peripla_BP/Lac1_sug-bd_dom"/>
</dbReference>
<dbReference type="SUPFAM" id="SSF53822">
    <property type="entry name" value="Periplasmic binding protein-like I"/>
    <property type="match status" value="1"/>
</dbReference>
<dbReference type="PROSITE" id="PS50932">
    <property type="entry name" value="HTH_LACI_2"/>
    <property type="match status" value="1"/>
</dbReference>
<evidence type="ECO:0000256" key="2">
    <source>
        <dbReference type="ARBA" id="ARBA00023125"/>
    </source>
</evidence>
<dbReference type="Gene3D" id="1.10.260.40">
    <property type="entry name" value="lambda repressor-like DNA-binding domains"/>
    <property type="match status" value="1"/>
</dbReference>